<dbReference type="Proteomes" id="UP000593561">
    <property type="component" value="Unassembled WGS sequence"/>
</dbReference>
<proteinExistence type="predicted"/>
<organism evidence="1 2">
    <name type="scientific">Gossypium davidsonii</name>
    <name type="common">Davidson's cotton</name>
    <name type="synonym">Gossypium klotzschianum subsp. davidsonii</name>
    <dbReference type="NCBI Taxonomy" id="34287"/>
    <lineage>
        <taxon>Eukaryota</taxon>
        <taxon>Viridiplantae</taxon>
        <taxon>Streptophyta</taxon>
        <taxon>Embryophyta</taxon>
        <taxon>Tracheophyta</taxon>
        <taxon>Spermatophyta</taxon>
        <taxon>Magnoliopsida</taxon>
        <taxon>eudicotyledons</taxon>
        <taxon>Gunneridae</taxon>
        <taxon>Pentapetalae</taxon>
        <taxon>rosids</taxon>
        <taxon>malvids</taxon>
        <taxon>Malvales</taxon>
        <taxon>Malvaceae</taxon>
        <taxon>Malvoideae</taxon>
        <taxon>Gossypium</taxon>
    </lineage>
</organism>
<dbReference type="EMBL" id="JABFAC010000001">
    <property type="protein sequence ID" value="MBA0604624.1"/>
    <property type="molecule type" value="Genomic_DNA"/>
</dbReference>
<keyword evidence="2" id="KW-1185">Reference proteome</keyword>
<name>A0A7J8QSS1_GOSDV</name>
<gene>
    <name evidence="1" type="ORF">Godav_017274</name>
</gene>
<evidence type="ECO:0000313" key="2">
    <source>
        <dbReference type="Proteomes" id="UP000593561"/>
    </source>
</evidence>
<accession>A0A7J8QSS1</accession>
<reference evidence="1 2" key="1">
    <citation type="journal article" date="2019" name="Genome Biol. Evol.">
        <title>Insights into the evolution of the New World diploid cottons (Gossypium, subgenus Houzingenia) based on genome sequencing.</title>
        <authorList>
            <person name="Grover C.E."/>
            <person name="Arick M.A. 2nd"/>
            <person name="Thrash A."/>
            <person name="Conover J.L."/>
            <person name="Sanders W.S."/>
            <person name="Peterson D.G."/>
            <person name="Frelichowski J.E."/>
            <person name="Scheffler J.A."/>
            <person name="Scheffler B.E."/>
            <person name="Wendel J.F."/>
        </authorList>
    </citation>
    <scope>NUCLEOTIDE SEQUENCE [LARGE SCALE GENOMIC DNA]</scope>
    <source>
        <strain evidence="1">27</strain>
        <tissue evidence="1">Leaf</tissue>
    </source>
</reference>
<protein>
    <submittedName>
        <fullName evidence="1">Uncharacterized protein</fullName>
    </submittedName>
</protein>
<dbReference type="AlphaFoldDB" id="A0A7J8QSS1"/>
<comment type="caution">
    <text evidence="1">The sequence shown here is derived from an EMBL/GenBank/DDBJ whole genome shotgun (WGS) entry which is preliminary data.</text>
</comment>
<evidence type="ECO:0000313" key="1">
    <source>
        <dbReference type="EMBL" id="MBA0604624.1"/>
    </source>
</evidence>
<sequence>MLPPRIPHALAQSKPMIKKSNKLKLSKRATKRLLATSRKKNLTRLKFEALILLRSDLTWQIVSQ</sequence>